<comment type="subcellular location">
    <subcellularLocation>
        <location evidence="1">Membrane</location>
        <topology evidence="1">Multi-pass membrane protein</topology>
    </subcellularLocation>
</comment>
<feature type="domain" description="Peptidase S54 rhomboid" evidence="9">
    <location>
        <begin position="169"/>
        <end position="302"/>
    </location>
</feature>
<keyword evidence="3 8" id="KW-0812">Transmembrane</keyword>
<sequence length="335" mass="34861">MPLPLPSSDSSGTSGKSALPQPPGGGFQPPQGAPAGPPTSPGTPAPAPAACYRHPDRVGGRQCTRCGKHACPDCLTQAAVGSHCLDCAKAARPDLKTRARFWSAGQPALVAYTLIAINVAVFVGLGLYYDFGGMLSGRITEAHFYYALNEAFLDSNVPAEFSPFGTEGAQWYRLVSSGFLHYGLLHLGFNMFFLYLLGNEMEPMIGRTKFALLYVASLLGGSAGVLLIDGQNAFSAGASGAVFGLLGAYAVGIWRHGINVFNTQIGSLLMINLFLTFFVRNISIGGHIGGLVAGGICGFIMLAPGYKGVPPWSKYAVPIAVAVASIAISVVVASG</sequence>
<evidence type="ECO:0000256" key="5">
    <source>
        <dbReference type="ARBA" id="ARBA00022989"/>
    </source>
</evidence>
<evidence type="ECO:0000256" key="1">
    <source>
        <dbReference type="ARBA" id="ARBA00004141"/>
    </source>
</evidence>
<dbReference type="Gene3D" id="1.20.1540.10">
    <property type="entry name" value="Rhomboid-like"/>
    <property type="match status" value="1"/>
</dbReference>
<dbReference type="PANTHER" id="PTHR43731">
    <property type="entry name" value="RHOMBOID PROTEASE"/>
    <property type="match status" value="1"/>
</dbReference>
<feature type="transmembrane region" description="Helical" evidence="8">
    <location>
        <begin position="108"/>
        <end position="129"/>
    </location>
</feature>
<dbReference type="GO" id="GO:0004252">
    <property type="term" value="F:serine-type endopeptidase activity"/>
    <property type="evidence" value="ECO:0007669"/>
    <property type="project" value="InterPro"/>
</dbReference>
<keyword evidence="11" id="KW-1185">Reference proteome</keyword>
<evidence type="ECO:0000313" key="11">
    <source>
        <dbReference type="Proteomes" id="UP000011863"/>
    </source>
</evidence>
<feature type="region of interest" description="Disordered" evidence="7">
    <location>
        <begin position="1"/>
        <end position="50"/>
    </location>
</feature>
<feature type="compositionally biased region" description="Pro residues" evidence="7">
    <location>
        <begin position="31"/>
        <end position="47"/>
    </location>
</feature>
<evidence type="ECO:0000313" key="10">
    <source>
        <dbReference type="EMBL" id="BAN01846.1"/>
    </source>
</evidence>
<dbReference type="GO" id="GO:0016020">
    <property type="term" value="C:membrane"/>
    <property type="evidence" value="ECO:0007669"/>
    <property type="project" value="UniProtKB-SubCell"/>
</dbReference>
<proteinExistence type="inferred from homology"/>
<protein>
    <submittedName>
        <fullName evidence="10">Rhomboid family protein</fullName>
    </submittedName>
</protein>
<dbReference type="Pfam" id="PF01694">
    <property type="entry name" value="Rhomboid"/>
    <property type="match status" value="1"/>
</dbReference>
<dbReference type="InterPro" id="IPR050925">
    <property type="entry name" value="Rhomboid_protease_S54"/>
</dbReference>
<dbReference type="SUPFAM" id="SSF144091">
    <property type="entry name" value="Rhomboid-like"/>
    <property type="match status" value="1"/>
</dbReference>
<dbReference type="OrthoDB" id="9807874at2"/>
<name>A0A6C7ECV1_ILUCY</name>
<reference evidence="10 11" key="1">
    <citation type="journal article" date="2013" name="Int. J. Syst. Evol. Microbiol.">
        <title>Ilumatobacter nonamiense sp. nov. and Ilumatobacter coccineum sp. nov., isolated from seashore sand.</title>
        <authorList>
            <person name="Matsumoto A."/>
            <person name="Kasai H."/>
            <person name="Matsuo Y."/>
            <person name="Shizuri Y."/>
            <person name="Ichikawa N."/>
            <person name="Fujita N."/>
            <person name="Omura S."/>
            <person name="Takahashi Y."/>
        </authorList>
    </citation>
    <scope>NUCLEOTIDE SEQUENCE [LARGE SCALE GENOMIC DNA]</scope>
    <source>
        <strain evidence="11">NBRC 103263 / KCTC 29153 / YM16-304</strain>
    </source>
</reference>
<organism evidence="10 11">
    <name type="scientific">Ilumatobacter coccineus (strain NBRC 103263 / KCTC 29153 / YM16-304)</name>
    <dbReference type="NCBI Taxonomy" id="1313172"/>
    <lineage>
        <taxon>Bacteria</taxon>
        <taxon>Bacillati</taxon>
        <taxon>Actinomycetota</taxon>
        <taxon>Acidimicrobiia</taxon>
        <taxon>Acidimicrobiales</taxon>
        <taxon>Ilumatobacteraceae</taxon>
        <taxon>Ilumatobacter</taxon>
    </lineage>
</organism>
<dbReference type="Proteomes" id="UP000011863">
    <property type="component" value="Chromosome"/>
</dbReference>
<feature type="compositionally biased region" description="Low complexity" evidence="7">
    <location>
        <begin position="7"/>
        <end position="17"/>
    </location>
</feature>
<feature type="transmembrane region" description="Helical" evidence="8">
    <location>
        <begin position="179"/>
        <end position="198"/>
    </location>
</feature>
<evidence type="ECO:0000259" key="9">
    <source>
        <dbReference type="Pfam" id="PF01694"/>
    </source>
</evidence>
<dbReference type="PANTHER" id="PTHR43731:SF14">
    <property type="entry name" value="PRESENILIN-ASSOCIATED RHOMBOID-LIKE PROTEIN, MITOCHONDRIAL"/>
    <property type="match status" value="1"/>
</dbReference>
<evidence type="ECO:0000256" key="4">
    <source>
        <dbReference type="ARBA" id="ARBA00022801"/>
    </source>
</evidence>
<keyword evidence="5 8" id="KW-1133">Transmembrane helix</keyword>
<evidence type="ECO:0000256" key="2">
    <source>
        <dbReference type="ARBA" id="ARBA00009045"/>
    </source>
</evidence>
<dbReference type="KEGG" id="aym:YM304_15320"/>
<gene>
    <name evidence="10" type="ORF">YM304_15320</name>
</gene>
<keyword evidence="4" id="KW-0378">Hydrolase</keyword>
<evidence type="ECO:0000256" key="8">
    <source>
        <dbReference type="SAM" id="Phobius"/>
    </source>
</evidence>
<feature type="transmembrane region" description="Helical" evidence="8">
    <location>
        <begin position="234"/>
        <end position="254"/>
    </location>
</feature>
<dbReference type="InterPro" id="IPR035952">
    <property type="entry name" value="Rhomboid-like_sf"/>
</dbReference>
<comment type="similarity">
    <text evidence="2">Belongs to the peptidase S54 family.</text>
</comment>
<feature type="transmembrane region" description="Helical" evidence="8">
    <location>
        <begin position="315"/>
        <end position="334"/>
    </location>
</feature>
<feature type="transmembrane region" description="Helical" evidence="8">
    <location>
        <begin position="261"/>
        <end position="278"/>
    </location>
</feature>
<dbReference type="AlphaFoldDB" id="A0A6C7ECV1"/>
<accession>A0A6C7ECV1</accession>
<evidence type="ECO:0000256" key="3">
    <source>
        <dbReference type="ARBA" id="ARBA00022692"/>
    </source>
</evidence>
<evidence type="ECO:0000256" key="6">
    <source>
        <dbReference type="ARBA" id="ARBA00023136"/>
    </source>
</evidence>
<dbReference type="RefSeq" id="WP_015441093.1">
    <property type="nucleotide sequence ID" value="NC_020520.1"/>
</dbReference>
<feature type="transmembrane region" description="Helical" evidence="8">
    <location>
        <begin position="210"/>
        <end position="228"/>
    </location>
</feature>
<dbReference type="InterPro" id="IPR022764">
    <property type="entry name" value="Peptidase_S54_rhomboid_dom"/>
</dbReference>
<evidence type="ECO:0000256" key="7">
    <source>
        <dbReference type="SAM" id="MobiDB-lite"/>
    </source>
</evidence>
<keyword evidence="6 8" id="KW-0472">Membrane</keyword>
<dbReference type="EMBL" id="AP012057">
    <property type="protein sequence ID" value="BAN01846.1"/>
    <property type="molecule type" value="Genomic_DNA"/>
</dbReference>
<feature type="transmembrane region" description="Helical" evidence="8">
    <location>
        <begin position="284"/>
        <end position="303"/>
    </location>
</feature>